<feature type="compositionally biased region" description="Polar residues" evidence="1">
    <location>
        <begin position="641"/>
        <end position="654"/>
    </location>
</feature>
<evidence type="ECO:0000313" key="3">
    <source>
        <dbReference type="Proteomes" id="UP000728185"/>
    </source>
</evidence>
<feature type="compositionally biased region" description="Low complexity" evidence="1">
    <location>
        <begin position="254"/>
        <end position="275"/>
    </location>
</feature>
<feature type="compositionally biased region" description="Low complexity" evidence="1">
    <location>
        <begin position="325"/>
        <end position="338"/>
    </location>
</feature>
<proteinExistence type="predicted"/>
<protein>
    <submittedName>
        <fullName evidence="2">Uncharacterized protein</fullName>
    </submittedName>
</protein>
<feature type="region of interest" description="Disordered" evidence="1">
    <location>
        <begin position="250"/>
        <end position="455"/>
    </location>
</feature>
<feature type="region of interest" description="Disordered" evidence="1">
    <location>
        <begin position="600"/>
        <end position="619"/>
    </location>
</feature>
<feature type="region of interest" description="Disordered" evidence="1">
    <location>
        <begin position="752"/>
        <end position="826"/>
    </location>
</feature>
<feature type="compositionally biased region" description="Basic and acidic residues" evidence="1">
    <location>
        <begin position="14"/>
        <end position="36"/>
    </location>
</feature>
<gene>
    <name evidence="2" type="ORF">FBUS_02077</name>
</gene>
<reference evidence="2" key="1">
    <citation type="submission" date="2019-05" db="EMBL/GenBank/DDBJ databases">
        <title>Annotation for the trematode Fasciolopsis buski.</title>
        <authorList>
            <person name="Choi Y.-J."/>
        </authorList>
    </citation>
    <scope>NUCLEOTIDE SEQUENCE</scope>
    <source>
        <strain evidence="2">HT</strain>
        <tissue evidence="2">Whole worm</tissue>
    </source>
</reference>
<feature type="compositionally biased region" description="Low complexity" evidence="1">
    <location>
        <begin position="436"/>
        <end position="451"/>
    </location>
</feature>
<feature type="compositionally biased region" description="Pro residues" evidence="1">
    <location>
        <begin position="788"/>
        <end position="797"/>
    </location>
</feature>
<organism evidence="2 3">
    <name type="scientific">Fasciolopsis buskii</name>
    <dbReference type="NCBI Taxonomy" id="27845"/>
    <lineage>
        <taxon>Eukaryota</taxon>
        <taxon>Metazoa</taxon>
        <taxon>Spiralia</taxon>
        <taxon>Lophotrochozoa</taxon>
        <taxon>Platyhelminthes</taxon>
        <taxon>Trematoda</taxon>
        <taxon>Digenea</taxon>
        <taxon>Plagiorchiida</taxon>
        <taxon>Echinostomata</taxon>
        <taxon>Echinostomatoidea</taxon>
        <taxon>Fasciolidae</taxon>
        <taxon>Fasciolopsis</taxon>
    </lineage>
</organism>
<dbReference type="OrthoDB" id="6280453at2759"/>
<feature type="compositionally biased region" description="Polar residues" evidence="1">
    <location>
        <begin position="1"/>
        <end position="11"/>
    </location>
</feature>
<comment type="caution">
    <text evidence="2">The sequence shown here is derived from an EMBL/GenBank/DDBJ whole genome shotgun (WGS) entry which is preliminary data.</text>
</comment>
<feature type="compositionally biased region" description="Polar residues" evidence="1">
    <location>
        <begin position="282"/>
        <end position="294"/>
    </location>
</feature>
<feature type="compositionally biased region" description="Low complexity" evidence="1">
    <location>
        <begin position="1056"/>
        <end position="1072"/>
    </location>
</feature>
<feature type="compositionally biased region" description="Polar residues" evidence="1">
    <location>
        <begin position="600"/>
        <end position="615"/>
    </location>
</feature>
<feature type="region of interest" description="Disordered" evidence="1">
    <location>
        <begin position="630"/>
        <end position="675"/>
    </location>
</feature>
<evidence type="ECO:0000256" key="1">
    <source>
        <dbReference type="SAM" id="MobiDB-lite"/>
    </source>
</evidence>
<feature type="region of interest" description="Disordered" evidence="1">
    <location>
        <begin position="1"/>
        <end position="62"/>
    </location>
</feature>
<feature type="compositionally biased region" description="Polar residues" evidence="1">
    <location>
        <begin position="306"/>
        <end position="324"/>
    </location>
</feature>
<feature type="region of interest" description="Disordered" evidence="1">
    <location>
        <begin position="1046"/>
        <end position="1152"/>
    </location>
</feature>
<evidence type="ECO:0000313" key="2">
    <source>
        <dbReference type="EMBL" id="KAA0188033.1"/>
    </source>
</evidence>
<dbReference type="EMBL" id="LUCM01008707">
    <property type="protein sequence ID" value="KAA0188033.1"/>
    <property type="molecule type" value="Genomic_DNA"/>
</dbReference>
<feature type="region of interest" description="Disordered" evidence="1">
    <location>
        <begin position="105"/>
        <end position="220"/>
    </location>
</feature>
<name>A0A8E0RU48_9TREM</name>
<dbReference type="AlphaFoldDB" id="A0A8E0RU48"/>
<dbReference type="Proteomes" id="UP000728185">
    <property type="component" value="Unassembled WGS sequence"/>
</dbReference>
<feature type="region of interest" description="Disordered" evidence="1">
    <location>
        <begin position="497"/>
        <end position="516"/>
    </location>
</feature>
<feature type="compositionally biased region" description="Low complexity" evidence="1">
    <location>
        <begin position="388"/>
        <end position="400"/>
    </location>
</feature>
<feature type="compositionally biased region" description="Low complexity" evidence="1">
    <location>
        <begin position="1114"/>
        <end position="1127"/>
    </location>
</feature>
<keyword evidence="3" id="KW-1185">Reference proteome</keyword>
<accession>A0A8E0RU48</accession>
<sequence length="1256" mass="133846">MSQCTHFSSHSICRKSDRAISEIPDHESHTHDEDTAFKNVSTTVMDRTPSSENSTRETSSRASYNLSSYAMISDAAYSHPTALDMDDVTAPTVVDVGEGTRVERISPLRLSRMSKDEASRPVVHNSARHSAPTSSSEPDHRGDFCITSDADSPRRPATSSKTTHSSPSGSVLSSSRNCHLTPLSITWNPPVLHSKSSTASGSGNELSVLDSGVTQNHQPSEERSCPVVVLHGPSKAAPCHQFSVAALTDEPVRSSPNRHSPVESSSSPAKSISRSSVRRSAQYRTRNGTRTSVLHSPLPSAEETPHANSFSPTFLPTAPRSGSNSPFSQTQPPTFQTQHMRDKLPNPPIHPDRQNTPIANGLSHDHSGSLRTVGTHQRTERLPTFSGPSKLPSPTLPSLSMGKPSAGFAVNPESSKLHRPLPTTPTPSQQRPVPPSNVIGSSNIGSGTTTSHVPVPDSRLLQQMLGVDLTMATQLLKDPRFRDLYSLTMANLTSNEKKSNVGVSPTGSISNSKPSPAGIRVSEYDMPISVASSLNALVKMTSTDMISPSSMDILMRLHSAQESNQIGPRAASTSQPIIRNPSNLMHSTYHDRELFSRIPTSTESATQTQSPSQPTLPILPHGNLNATGMKLLPPPPPLTAGHSTDNDSSTSTQIRPRYPTVPPPPMLSSANPLSGSRLMPNTVSTSSASTQLPNTSVSNSIVQSQWELFFRQMVSGDWILTSFLSATKRAHSASMEFGGASAPVGFTSSNPLETEASVRSPADNLPGSVGVVGLSRTTGIHPIQSPAAPAPRPPTVPSSPGSSNSFGRATVQPSPLPPPPYNLSPVFQSQVLQPPMIPVPPTGHIVSNTPKHGLQLSPNPASLLHHKAHPDKPCGRWADAHVRVARFIHLCQSVRAGQLLRNDRRHISSCTGPPLPQTVVRPVARRDQPHGLSSRPALNTALGHLSSRLQSPQTLACPRQWDSLAHPQPHLRPQTSQPPMASVPIVNSGTVLNSTAEFDKNPFWNYVMNSVMSNLSPNDLTPAHSASGSEAVDAFWSSVLQKLTRTGNNVGGNTQSNSDNHGTGTGTSNSHGKLQPGQPISGPVRSIQGLPGLSSDSIFSSADHIPQHGPRYPPSSSSALSHSLNPLRHGSPSSLPVHLPAGSSDNRLGLDSKRPRLESISGHCDRGHQTQFPLASRFPHPSILPVGGSHQNSQDVIHAAARLLNGFHGLPSVSASGSMMHQASSGLSDLRSAEILDKTRLKMGGMAPNLAPVHRW</sequence>
<feature type="compositionally biased region" description="Polar residues" evidence="1">
    <location>
        <begin position="1046"/>
        <end position="1055"/>
    </location>
</feature>
<feature type="compositionally biased region" description="Polar residues" evidence="1">
    <location>
        <begin position="194"/>
        <end position="205"/>
    </location>
</feature>
<feature type="compositionally biased region" description="Polar residues" evidence="1">
    <location>
        <begin position="501"/>
        <end position="514"/>
    </location>
</feature>
<feature type="compositionally biased region" description="Low complexity" evidence="1">
    <location>
        <begin position="158"/>
        <end position="175"/>
    </location>
</feature>